<dbReference type="OrthoDB" id="2922289at2759"/>
<organism evidence="1 2">
    <name type="scientific">Amniculicola lignicola CBS 123094</name>
    <dbReference type="NCBI Taxonomy" id="1392246"/>
    <lineage>
        <taxon>Eukaryota</taxon>
        <taxon>Fungi</taxon>
        <taxon>Dikarya</taxon>
        <taxon>Ascomycota</taxon>
        <taxon>Pezizomycotina</taxon>
        <taxon>Dothideomycetes</taxon>
        <taxon>Pleosporomycetidae</taxon>
        <taxon>Pleosporales</taxon>
        <taxon>Amniculicolaceae</taxon>
        <taxon>Amniculicola</taxon>
    </lineage>
</organism>
<dbReference type="EMBL" id="ML977566">
    <property type="protein sequence ID" value="KAF2004780.1"/>
    <property type="molecule type" value="Genomic_DNA"/>
</dbReference>
<sequence>MIEDAILEIQERVMQFLVKCAQGGMHDNLPTGLTNSKHPISDSLPIPVRNNIAKAVTIPALVNEGAYRTAQAMDFDTLLVLIEGMQNELEDQIWASREDPGYFVETVLSGSEHRQESVPDDCGKVTPLQRNTIIWGPHFDEYHEGGLQLQNILDSRSNSQSVV</sequence>
<evidence type="ECO:0000313" key="1">
    <source>
        <dbReference type="EMBL" id="KAF2004780.1"/>
    </source>
</evidence>
<dbReference type="Proteomes" id="UP000799779">
    <property type="component" value="Unassembled WGS sequence"/>
</dbReference>
<protein>
    <submittedName>
        <fullName evidence="1">Uncharacterized protein</fullName>
    </submittedName>
</protein>
<keyword evidence="2" id="KW-1185">Reference proteome</keyword>
<reference evidence="1" key="1">
    <citation type="journal article" date="2020" name="Stud. Mycol.">
        <title>101 Dothideomycetes genomes: a test case for predicting lifestyles and emergence of pathogens.</title>
        <authorList>
            <person name="Haridas S."/>
            <person name="Albert R."/>
            <person name="Binder M."/>
            <person name="Bloem J."/>
            <person name="Labutti K."/>
            <person name="Salamov A."/>
            <person name="Andreopoulos B."/>
            <person name="Baker S."/>
            <person name="Barry K."/>
            <person name="Bills G."/>
            <person name="Bluhm B."/>
            <person name="Cannon C."/>
            <person name="Castanera R."/>
            <person name="Culley D."/>
            <person name="Daum C."/>
            <person name="Ezra D."/>
            <person name="Gonzalez J."/>
            <person name="Henrissat B."/>
            <person name="Kuo A."/>
            <person name="Liang C."/>
            <person name="Lipzen A."/>
            <person name="Lutzoni F."/>
            <person name="Magnuson J."/>
            <person name="Mondo S."/>
            <person name="Nolan M."/>
            <person name="Ohm R."/>
            <person name="Pangilinan J."/>
            <person name="Park H.-J."/>
            <person name="Ramirez L."/>
            <person name="Alfaro M."/>
            <person name="Sun H."/>
            <person name="Tritt A."/>
            <person name="Yoshinaga Y."/>
            <person name="Zwiers L.-H."/>
            <person name="Turgeon B."/>
            <person name="Goodwin S."/>
            <person name="Spatafora J."/>
            <person name="Crous P."/>
            <person name="Grigoriev I."/>
        </authorList>
    </citation>
    <scope>NUCLEOTIDE SEQUENCE</scope>
    <source>
        <strain evidence="1">CBS 123094</strain>
    </source>
</reference>
<proteinExistence type="predicted"/>
<accession>A0A6A5WSF0</accession>
<evidence type="ECO:0000313" key="2">
    <source>
        <dbReference type="Proteomes" id="UP000799779"/>
    </source>
</evidence>
<dbReference type="AlphaFoldDB" id="A0A6A5WSF0"/>
<gene>
    <name evidence="1" type="ORF">P154DRAFT_571985</name>
</gene>
<name>A0A6A5WSF0_9PLEO</name>